<keyword evidence="2" id="KW-1185">Reference proteome</keyword>
<sequence>MGILSLRSDDYLYARQENGMNNVHKSRNYCRVIRSVGVFREFQPTFDRMGSHLVEQECSAGELNIDIKGGINQFENFREINFDEIKAVSVQKIVTPLIRTFNIYGINKL</sequence>
<evidence type="ECO:0000313" key="1">
    <source>
        <dbReference type="EMBL" id="OAF71391.1"/>
    </source>
</evidence>
<reference evidence="1 2" key="1">
    <citation type="submission" date="2016-04" db="EMBL/GenBank/DDBJ databases">
        <title>The genome of Intoshia linei affirms orthonectids as highly simplified spiralians.</title>
        <authorList>
            <person name="Mikhailov K.V."/>
            <person name="Slusarev G.S."/>
            <person name="Nikitin M.A."/>
            <person name="Logacheva M.D."/>
            <person name="Penin A."/>
            <person name="Aleoshin V."/>
            <person name="Panchin Y.V."/>
        </authorList>
    </citation>
    <scope>NUCLEOTIDE SEQUENCE [LARGE SCALE GENOMIC DNA]</scope>
    <source>
        <strain evidence="1">Intl2013</strain>
        <tissue evidence="1">Whole animal</tissue>
    </source>
</reference>
<accession>A0A177BCZ0</accession>
<protein>
    <submittedName>
        <fullName evidence="1">Uncharacterized protein</fullName>
    </submittedName>
</protein>
<dbReference type="EMBL" id="LWCA01000055">
    <property type="protein sequence ID" value="OAF71391.1"/>
    <property type="molecule type" value="Genomic_DNA"/>
</dbReference>
<proteinExistence type="predicted"/>
<gene>
    <name evidence="1" type="ORF">A3Q56_00843</name>
</gene>
<dbReference type="AlphaFoldDB" id="A0A177BCZ0"/>
<name>A0A177BCZ0_9BILA</name>
<comment type="caution">
    <text evidence="1">The sequence shown here is derived from an EMBL/GenBank/DDBJ whole genome shotgun (WGS) entry which is preliminary data.</text>
</comment>
<dbReference type="Proteomes" id="UP000078046">
    <property type="component" value="Unassembled WGS sequence"/>
</dbReference>
<organism evidence="1 2">
    <name type="scientific">Intoshia linei</name>
    <dbReference type="NCBI Taxonomy" id="1819745"/>
    <lineage>
        <taxon>Eukaryota</taxon>
        <taxon>Metazoa</taxon>
        <taxon>Spiralia</taxon>
        <taxon>Lophotrochozoa</taxon>
        <taxon>Mesozoa</taxon>
        <taxon>Orthonectida</taxon>
        <taxon>Rhopaluridae</taxon>
        <taxon>Intoshia</taxon>
    </lineage>
</organism>
<evidence type="ECO:0000313" key="2">
    <source>
        <dbReference type="Proteomes" id="UP000078046"/>
    </source>
</evidence>